<keyword evidence="1" id="KW-0812">Transmembrane</keyword>
<dbReference type="Proteomes" id="UP000189796">
    <property type="component" value="Chromosome I"/>
</dbReference>
<feature type="transmembrane region" description="Helical" evidence="1">
    <location>
        <begin position="73"/>
        <end position="96"/>
    </location>
</feature>
<keyword evidence="1" id="KW-0472">Membrane</keyword>
<dbReference type="EMBL" id="LT670817">
    <property type="protein sequence ID" value="SHI10044.1"/>
    <property type="molecule type" value="Genomic_DNA"/>
</dbReference>
<sequence length="104" mass="11241">MIVECIVLGLVAGVFAGAMTVAIVYLIRRKLSYKAPKLPKSEFTALSGVVVFVGGIAWSRPLLITVSDPWCNQSYFCVASALLLAISGPSIFRLIVWCAHNSPR</sequence>
<feature type="transmembrane region" description="Helical" evidence="1">
    <location>
        <begin position="6"/>
        <end position="27"/>
    </location>
</feature>
<organism evidence="2 3">
    <name type="scientific">Bradyrhizobium erythrophlei</name>
    <dbReference type="NCBI Taxonomy" id="1437360"/>
    <lineage>
        <taxon>Bacteria</taxon>
        <taxon>Pseudomonadati</taxon>
        <taxon>Pseudomonadota</taxon>
        <taxon>Alphaproteobacteria</taxon>
        <taxon>Hyphomicrobiales</taxon>
        <taxon>Nitrobacteraceae</taxon>
        <taxon>Bradyrhizobium</taxon>
    </lineage>
</organism>
<accession>A0A1M5YDS9</accession>
<reference evidence="2 3" key="1">
    <citation type="submission" date="2016-11" db="EMBL/GenBank/DDBJ databases">
        <authorList>
            <person name="Jaros S."/>
            <person name="Januszkiewicz K."/>
            <person name="Wedrychowicz H."/>
        </authorList>
    </citation>
    <scope>NUCLEOTIDE SEQUENCE [LARGE SCALE GENOMIC DNA]</scope>
    <source>
        <strain evidence="2 3">GAS138</strain>
    </source>
</reference>
<evidence type="ECO:0000313" key="2">
    <source>
        <dbReference type="EMBL" id="SHI10044.1"/>
    </source>
</evidence>
<dbReference type="AlphaFoldDB" id="A0A1M5YDS9"/>
<keyword evidence="1" id="KW-1133">Transmembrane helix</keyword>
<evidence type="ECO:0000313" key="3">
    <source>
        <dbReference type="Proteomes" id="UP000189796"/>
    </source>
</evidence>
<gene>
    <name evidence="2" type="ORF">SAMN05443248_8186</name>
</gene>
<name>A0A1M5YDS9_9BRAD</name>
<feature type="transmembrane region" description="Helical" evidence="1">
    <location>
        <begin position="43"/>
        <end position="61"/>
    </location>
</feature>
<protein>
    <submittedName>
        <fullName evidence="2">Uncharacterized protein</fullName>
    </submittedName>
</protein>
<evidence type="ECO:0000256" key="1">
    <source>
        <dbReference type="SAM" id="Phobius"/>
    </source>
</evidence>
<proteinExistence type="predicted"/>